<dbReference type="Proteomes" id="UP000054623">
    <property type="component" value="Unassembled WGS sequence"/>
</dbReference>
<accession>A0A0W1JIA9</accession>
<name>A0A0W1JIA9_DESHA</name>
<keyword evidence="1" id="KW-0732">Signal</keyword>
<evidence type="ECO:0000313" key="3">
    <source>
        <dbReference type="Proteomes" id="UP000054623"/>
    </source>
</evidence>
<dbReference type="RefSeq" id="WP_005812596.1">
    <property type="nucleotide sequence ID" value="NZ_CABKQQ010000042.1"/>
</dbReference>
<feature type="signal peptide" evidence="1">
    <location>
        <begin position="1"/>
        <end position="28"/>
    </location>
</feature>
<dbReference type="EMBL" id="LOCK01000026">
    <property type="protein sequence ID" value="KTE91428.1"/>
    <property type="molecule type" value="Genomic_DNA"/>
</dbReference>
<reference evidence="2 3" key="1">
    <citation type="submission" date="2015-12" db="EMBL/GenBank/DDBJ databases">
        <title>Draft Genome Sequence of Desulfitobacterium hafniense Strain DH, a Sulfate-reducing Bacterium Isolated from Paddy Soils.</title>
        <authorList>
            <person name="Bao P."/>
            <person name="Zhang X."/>
            <person name="Li G."/>
        </authorList>
    </citation>
    <scope>NUCLEOTIDE SEQUENCE [LARGE SCALE GENOMIC DNA]</scope>
    <source>
        <strain evidence="2 3">DH</strain>
    </source>
</reference>
<evidence type="ECO:0008006" key="4">
    <source>
        <dbReference type="Google" id="ProtNLM"/>
    </source>
</evidence>
<evidence type="ECO:0000313" key="2">
    <source>
        <dbReference type="EMBL" id="KTE91428.1"/>
    </source>
</evidence>
<evidence type="ECO:0000256" key="1">
    <source>
        <dbReference type="SAM" id="SignalP"/>
    </source>
</evidence>
<dbReference type="AlphaFoldDB" id="A0A0W1JIA9"/>
<sequence length="127" mass="14351">MKIRVSKKKTALLTLAMCSLLAFPAASYAETILVHASKSGAGYFISNWMEYKQASYSGSTEKLEYGFNTFLIHEDIAYAYSDGSRHAAKIVNGSGEHYGPWKWANEWSDLEVRHSGNTVNYYSVDWY</sequence>
<gene>
    <name evidence="2" type="ORF">AT727_22605</name>
</gene>
<comment type="caution">
    <text evidence="2">The sequence shown here is derived from an EMBL/GenBank/DDBJ whole genome shotgun (WGS) entry which is preliminary data.</text>
</comment>
<protein>
    <recommendedName>
        <fullName evidence="4">Bacteriocin</fullName>
    </recommendedName>
</protein>
<organism evidence="2 3">
    <name type="scientific">Desulfitobacterium hafniense</name>
    <name type="common">Desulfitobacterium frappieri</name>
    <dbReference type="NCBI Taxonomy" id="49338"/>
    <lineage>
        <taxon>Bacteria</taxon>
        <taxon>Bacillati</taxon>
        <taxon>Bacillota</taxon>
        <taxon>Clostridia</taxon>
        <taxon>Eubacteriales</taxon>
        <taxon>Desulfitobacteriaceae</taxon>
        <taxon>Desulfitobacterium</taxon>
    </lineage>
</organism>
<proteinExistence type="predicted"/>
<feature type="chain" id="PRO_5038377674" description="Bacteriocin" evidence="1">
    <location>
        <begin position="29"/>
        <end position="127"/>
    </location>
</feature>